<feature type="region of interest" description="Disordered" evidence="2">
    <location>
        <begin position="32"/>
        <end position="60"/>
    </location>
</feature>
<feature type="compositionally biased region" description="Low complexity" evidence="2">
    <location>
        <begin position="34"/>
        <end position="49"/>
    </location>
</feature>
<name>A0A0S4JV49_BODSA</name>
<dbReference type="VEuPathDB" id="TriTrypDB:BSAL_46525"/>
<sequence>MSVELQKIVVEFPSSLGSVLATGGAELIEEIREPTTTTPATSGVSSSGSLPPPASPTPTVHKRSLLALDEEERRERLKAASSSSVVIGMDTEYLDVLQRARTRLLGDKQLKDGFLFTTDASLWANAAQIVEAVRLRSLCLQLENRDTTASELEEAVAIHNAECTLPGRYEMTQTPVAAETEISLLSTSAIADDHSVARMQVDVSHSNDLSALFKVSAAPVKLWSVSEVVALRVPASTDVKLQQMLMAHCCTSASTLADITKAHRRVATPAEMERPIGGVGGSLFSPRGFATRFAMSPETLVHHVLGSGSQAQQQPNRVRLRSGLFLSLVSVNTFVIVTRHLRGAKQLEYSSLVDESFSSGLLAQVEDAVGSSPFRMEWGDAIEKQSVAVLKGAKRTGEQLASLVASSLLPATSWPPKIDSLLNCAPDVDVHFVAFPSKGNTYAVTFGPRAEETVPHDELALKQLKQDFAAMQEQSDLLQAKLNAVKRAREEDRSGKQNHTDDISVRRASALDDPERILSDLRATIKSILIKCPASFDDLMRCQDLRDFTPHGGRPVKDLQASLRSVLRDFAVFDKKKYFWKTME</sequence>
<evidence type="ECO:0000256" key="2">
    <source>
        <dbReference type="SAM" id="MobiDB-lite"/>
    </source>
</evidence>
<protein>
    <submittedName>
        <fullName evidence="3">Uncharacterized protein</fullName>
    </submittedName>
</protein>
<dbReference type="Proteomes" id="UP000051952">
    <property type="component" value="Unassembled WGS sequence"/>
</dbReference>
<dbReference type="OrthoDB" id="242319at2759"/>
<evidence type="ECO:0000313" key="4">
    <source>
        <dbReference type="Proteomes" id="UP000051952"/>
    </source>
</evidence>
<feature type="coiled-coil region" evidence="1">
    <location>
        <begin position="461"/>
        <end position="491"/>
    </location>
</feature>
<keyword evidence="4" id="KW-1185">Reference proteome</keyword>
<reference evidence="4" key="1">
    <citation type="submission" date="2015-09" db="EMBL/GenBank/DDBJ databases">
        <authorList>
            <consortium name="Pathogen Informatics"/>
        </authorList>
    </citation>
    <scope>NUCLEOTIDE SEQUENCE [LARGE SCALE GENOMIC DNA]</scope>
    <source>
        <strain evidence="4">Lake Konstanz</strain>
    </source>
</reference>
<organism evidence="3 4">
    <name type="scientific">Bodo saltans</name>
    <name type="common">Flagellated protozoan</name>
    <dbReference type="NCBI Taxonomy" id="75058"/>
    <lineage>
        <taxon>Eukaryota</taxon>
        <taxon>Discoba</taxon>
        <taxon>Euglenozoa</taxon>
        <taxon>Kinetoplastea</taxon>
        <taxon>Metakinetoplastina</taxon>
        <taxon>Eubodonida</taxon>
        <taxon>Bodonidae</taxon>
        <taxon>Bodo</taxon>
    </lineage>
</organism>
<keyword evidence="1" id="KW-0175">Coiled coil</keyword>
<evidence type="ECO:0000256" key="1">
    <source>
        <dbReference type="SAM" id="Coils"/>
    </source>
</evidence>
<evidence type="ECO:0000313" key="3">
    <source>
        <dbReference type="EMBL" id="CUG94106.1"/>
    </source>
</evidence>
<dbReference type="AlphaFoldDB" id="A0A0S4JV49"/>
<accession>A0A0S4JV49</accession>
<proteinExistence type="predicted"/>
<gene>
    <name evidence="3" type="ORF">BSAL_46525</name>
</gene>
<dbReference type="EMBL" id="CYKH01002220">
    <property type="protein sequence ID" value="CUG94106.1"/>
    <property type="molecule type" value="Genomic_DNA"/>
</dbReference>